<keyword evidence="3" id="KW-0812">Transmembrane</keyword>
<feature type="transmembrane region" description="Helical" evidence="3">
    <location>
        <begin position="189"/>
        <end position="211"/>
    </location>
</feature>
<gene>
    <name evidence="4" type="ORF">BaRGS_00006847</name>
</gene>
<feature type="compositionally biased region" description="Polar residues" evidence="2">
    <location>
        <begin position="245"/>
        <end position="254"/>
    </location>
</feature>
<reference evidence="4 5" key="1">
    <citation type="journal article" date="2023" name="Sci. Data">
        <title>Genome assembly of the Korean intertidal mud-creeper Batillaria attramentaria.</title>
        <authorList>
            <person name="Patra A.K."/>
            <person name="Ho P.T."/>
            <person name="Jun S."/>
            <person name="Lee S.J."/>
            <person name="Kim Y."/>
            <person name="Won Y.J."/>
        </authorList>
    </citation>
    <scope>NUCLEOTIDE SEQUENCE [LARGE SCALE GENOMIC DNA]</scope>
    <source>
        <strain evidence="4">Wonlab-2016</strain>
    </source>
</reference>
<dbReference type="EMBL" id="JACVVK020000028">
    <property type="protein sequence ID" value="KAK7502095.1"/>
    <property type="molecule type" value="Genomic_DNA"/>
</dbReference>
<feature type="region of interest" description="Disordered" evidence="2">
    <location>
        <begin position="223"/>
        <end position="312"/>
    </location>
</feature>
<dbReference type="AlphaFoldDB" id="A0ABD0LS32"/>
<organism evidence="4 5">
    <name type="scientific">Batillaria attramentaria</name>
    <dbReference type="NCBI Taxonomy" id="370345"/>
    <lineage>
        <taxon>Eukaryota</taxon>
        <taxon>Metazoa</taxon>
        <taxon>Spiralia</taxon>
        <taxon>Lophotrochozoa</taxon>
        <taxon>Mollusca</taxon>
        <taxon>Gastropoda</taxon>
        <taxon>Caenogastropoda</taxon>
        <taxon>Sorbeoconcha</taxon>
        <taxon>Cerithioidea</taxon>
        <taxon>Batillariidae</taxon>
        <taxon>Batillaria</taxon>
    </lineage>
</organism>
<evidence type="ECO:0000313" key="5">
    <source>
        <dbReference type="Proteomes" id="UP001519460"/>
    </source>
</evidence>
<evidence type="ECO:0000256" key="2">
    <source>
        <dbReference type="SAM" id="MobiDB-lite"/>
    </source>
</evidence>
<dbReference type="Proteomes" id="UP001519460">
    <property type="component" value="Unassembled WGS sequence"/>
</dbReference>
<keyword evidence="5" id="KW-1185">Reference proteome</keyword>
<feature type="non-terminal residue" evidence="4">
    <location>
        <position position="1"/>
    </location>
</feature>
<evidence type="ECO:0000256" key="1">
    <source>
        <dbReference type="SAM" id="Coils"/>
    </source>
</evidence>
<proteinExistence type="predicted"/>
<evidence type="ECO:0000256" key="3">
    <source>
        <dbReference type="SAM" id="Phobius"/>
    </source>
</evidence>
<name>A0ABD0LS32_9CAEN</name>
<comment type="caution">
    <text evidence="4">The sequence shown here is derived from an EMBL/GenBank/DDBJ whole genome shotgun (WGS) entry which is preliminary data.</text>
</comment>
<accession>A0ABD0LS32</accession>
<feature type="coiled-coil region" evidence="1">
    <location>
        <begin position="77"/>
        <end position="177"/>
    </location>
</feature>
<protein>
    <submittedName>
        <fullName evidence="4">Uncharacterized protein</fullName>
    </submittedName>
</protein>
<sequence>YNLLDVKEKPPRVAHRTPSAATFGTGVLGVPKSNLFVITEVRFFPVSRHVTDTVETSQVAGPARSVSPRELQAKAKYAILQEKHADLEASNEELGRNLTNLEAKYRALEDDNQQLQANFTKLEAGCKDLEDDKERVRDNLVTLNETLQQEKAETAKLKKENENLKTLKGNLTKMHESCQNQNKVADGTITTTILVVVIVCLLAALLVSVGFNRCDRHRGSKRPVLPVVDFSPPSSSPRDWEENSEASQPLNVVSPNDEAADPTPMVEDGYETGSTGGSASSHNGSGSPLDDPQEGRQCGLAPFPATADQENDNRREFALNKSYPTVAVQNVEQ</sequence>
<evidence type="ECO:0000313" key="4">
    <source>
        <dbReference type="EMBL" id="KAK7502095.1"/>
    </source>
</evidence>
<keyword evidence="3" id="KW-1133">Transmembrane helix</keyword>
<feature type="compositionally biased region" description="Low complexity" evidence="2">
    <location>
        <begin position="271"/>
        <end position="287"/>
    </location>
</feature>
<dbReference type="Gene3D" id="1.20.5.340">
    <property type="match status" value="1"/>
</dbReference>
<keyword evidence="3" id="KW-0472">Membrane</keyword>
<keyword evidence="1" id="KW-0175">Coiled coil</keyword>